<reference evidence="1 2" key="1">
    <citation type="submission" date="2020-08" db="EMBL/GenBank/DDBJ databases">
        <title>Genomic Encyclopedia of Type Strains, Phase IV (KMG-V): Genome sequencing to study the core and pangenomes of soil and plant-associated prokaryotes.</title>
        <authorList>
            <person name="Whitman W."/>
        </authorList>
    </citation>
    <scope>NUCLEOTIDE SEQUENCE [LARGE SCALE GENOMIC DNA]</scope>
    <source>
        <strain evidence="1 2">MP7CTX6</strain>
    </source>
</reference>
<dbReference type="Proteomes" id="UP000537718">
    <property type="component" value="Unassembled WGS sequence"/>
</dbReference>
<comment type="caution">
    <text evidence="1">The sequence shown here is derived from an EMBL/GenBank/DDBJ whole genome shotgun (WGS) entry which is preliminary data.</text>
</comment>
<name>A0A7W9DIK3_9SPHI</name>
<evidence type="ECO:0000313" key="2">
    <source>
        <dbReference type="Proteomes" id="UP000537718"/>
    </source>
</evidence>
<protein>
    <submittedName>
        <fullName evidence="1">Uncharacterized protein</fullName>
    </submittedName>
</protein>
<organism evidence="1 2">
    <name type="scientific">Pedobacter cryoconitis</name>
    <dbReference type="NCBI Taxonomy" id="188932"/>
    <lineage>
        <taxon>Bacteria</taxon>
        <taxon>Pseudomonadati</taxon>
        <taxon>Bacteroidota</taxon>
        <taxon>Sphingobacteriia</taxon>
        <taxon>Sphingobacteriales</taxon>
        <taxon>Sphingobacteriaceae</taxon>
        <taxon>Pedobacter</taxon>
    </lineage>
</organism>
<dbReference type="EMBL" id="JACHCF010000002">
    <property type="protein sequence ID" value="MBB5620228.1"/>
    <property type="molecule type" value="Genomic_DNA"/>
</dbReference>
<accession>A0A7W9DIK3</accession>
<dbReference type="AlphaFoldDB" id="A0A7W9DIK3"/>
<evidence type="ECO:0000313" key="1">
    <source>
        <dbReference type="EMBL" id="MBB5620228.1"/>
    </source>
</evidence>
<sequence length="31" mass="3686">MCLLALILIADIDYIEHYLIIFGKDYRKETV</sequence>
<proteinExistence type="predicted"/>
<gene>
    <name evidence="1" type="ORF">HDE69_001266</name>
</gene>